<dbReference type="PANTHER" id="PTHR43289">
    <property type="entry name" value="MITOGEN-ACTIVATED PROTEIN KINASE KINASE KINASE 20-RELATED"/>
    <property type="match status" value="1"/>
</dbReference>
<keyword evidence="2" id="KW-0547">Nucleotide-binding</keyword>
<dbReference type="GO" id="GO:0004674">
    <property type="term" value="F:protein serine/threonine kinase activity"/>
    <property type="evidence" value="ECO:0007669"/>
    <property type="project" value="UniProtKB-KW"/>
</dbReference>
<evidence type="ECO:0000259" key="6">
    <source>
        <dbReference type="PROSITE" id="PS50011"/>
    </source>
</evidence>
<keyword evidence="5" id="KW-1133">Transmembrane helix</keyword>
<name>A0A3A9YY61_9ACTN</name>
<dbReference type="Gene3D" id="3.30.200.20">
    <property type="entry name" value="Phosphorylase Kinase, domain 1"/>
    <property type="match status" value="1"/>
</dbReference>
<protein>
    <submittedName>
        <fullName evidence="7">Serine/threonine protein kinase</fullName>
    </submittedName>
</protein>
<organism evidence="7 8">
    <name type="scientific">Streptomyces hoynatensis</name>
    <dbReference type="NCBI Taxonomy" id="1141874"/>
    <lineage>
        <taxon>Bacteria</taxon>
        <taxon>Bacillati</taxon>
        <taxon>Actinomycetota</taxon>
        <taxon>Actinomycetes</taxon>
        <taxon>Kitasatosporales</taxon>
        <taxon>Streptomycetaceae</taxon>
        <taxon>Streptomyces</taxon>
    </lineage>
</organism>
<keyword evidence="1" id="KW-0808">Transferase</keyword>
<keyword evidence="3 7" id="KW-0418">Kinase</keyword>
<dbReference type="Proteomes" id="UP000272474">
    <property type="component" value="Unassembled WGS sequence"/>
</dbReference>
<keyword evidence="7" id="KW-0723">Serine/threonine-protein kinase</keyword>
<sequence>MGTVYLSHSRGGQPVALKVIRPEFAEDPEFRRRFRHEVGAARRVQGPFTVPVLDSSTSRPPLWLATAHVPGPALSQAVQRHGPLPLDSVLHLVAGVAEALTSIHATGVIHRDLKPANVLLAADGPRVIDFGIARAAEATSLTDTGARVGTPAYMAPEQATGGRVTPASDVFSLGSVACYAATGGHAFGEGQVPALIYRIVNERPRLQECPEAIRELILRCLAKAPADRPSPAEVAEACRALGSGAGQRRAEGWLPPAVKADVRAVAAPPPAAAARRKQEKRQAALRLAVAATSLAAVVAAALLLLARATDDDEAARAQDGAGAGAASCLDQYLARESKVFNQYRLVEGATPQNVLSGTEEHQTALVLSRDARAVAAVRLYNDLATGLDIVDVIDADCSPLRWDLRLTADGAVIDVDLEGHDYEVKIGSTMSLLQQVDLGPAS</sequence>
<accession>A0A3A9YY61</accession>
<dbReference type="PROSITE" id="PS50011">
    <property type="entry name" value="PROTEIN_KINASE_DOM"/>
    <property type="match status" value="1"/>
</dbReference>
<keyword evidence="4" id="KW-0067">ATP-binding</keyword>
<evidence type="ECO:0000256" key="3">
    <source>
        <dbReference type="ARBA" id="ARBA00022777"/>
    </source>
</evidence>
<keyword evidence="8" id="KW-1185">Reference proteome</keyword>
<proteinExistence type="predicted"/>
<dbReference type="PANTHER" id="PTHR43289:SF34">
    <property type="entry name" value="SERINE_THREONINE-PROTEIN KINASE YBDM-RELATED"/>
    <property type="match status" value="1"/>
</dbReference>
<evidence type="ECO:0000313" key="8">
    <source>
        <dbReference type="Proteomes" id="UP000272474"/>
    </source>
</evidence>
<evidence type="ECO:0000313" key="7">
    <source>
        <dbReference type="EMBL" id="RKN40166.1"/>
    </source>
</evidence>
<dbReference type="SMART" id="SM00220">
    <property type="entry name" value="S_TKc"/>
    <property type="match status" value="1"/>
</dbReference>
<evidence type="ECO:0000256" key="1">
    <source>
        <dbReference type="ARBA" id="ARBA00022679"/>
    </source>
</evidence>
<dbReference type="AlphaFoldDB" id="A0A3A9YY61"/>
<dbReference type="CDD" id="cd14014">
    <property type="entry name" value="STKc_PknB_like"/>
    <property type="match status" value="1"/>
</dbReference>
<dbReference type="EMBL" id="RBAL01000011">
    <property type="protein sequence ID" value="RKN40166.1"/>
    <property type="molecule type" value="Genomic_DNA"/>
</dbReference>
<dbReference type="InterPro" id="IPR008271">
    <property type="entry name" value="Ser/Thr_kinase_AS"/>
</dbReference>
<dbReference type="GO" id="GO:0005524">
    <property type="term" value="F:ATP binding"/>
    <property type="evidence" value="ECO:0007669"/>
    <property type="project" value="UniProtKB-KW"/>
</dbReference>
<dbReference type="SUPFAM" id="SSF56112">
    <property type="entry name" value="Protein kinase-like (PK-like)"/>
    <property type="match status" value="1"/>
</dbReference>
<gene>
    <name evidence="7" type="ORF">D7294_19655</name>
</gene>
<dbReference type="Gene3D" id="1.10.510.10">
    <property type="entry name" value="Transferase(Phosphotransferase) domain 1"/>
    <property type="match status" value="1"/>
</dbReference>
<feature type="domain" description="Protein kinase" evidence="6">
    <location>
        <begin position="1"/>
        <end position="254"/>
    </location>
</feature>
<evidence type="ECO:0000256" key="4">
    <source>
        <dbReference type="ARBA" id="ARBA00022840"/>
    </source>
</evidence>
<evidence type="ECO:0000256" key="2">
    <source>
        <dbReference type="ARBA" id="ARBA00022741"/>
    </source>
</evidence>
<dbReference type="OrthoDB" id="9762169at2"/>
<evidence type="ECO:0000256" key="5">
    <source>
        <dbReference type="SAM" id="Phobius"/>
    </source>
</evidence>
<dbReference type="InterPro" id="IPR011009">
    <property type="entry name" value="Kinase-like_dom_sf"/>
</dbReference>
<comment type="caution">
    <text evidence="7">The sequence shown here is derived from an EMBL/GenBank/DDBJ whole genome shotgun (WGS) entry which is preliminary data.</text>
</comment>
<keyword evidence="5" id="KW-0812">Transmembrane</keyword>
<reference evidence="7 8" key="1">
    <citation type="journal article" date="2014" name="Int. J. Syst. Evol. Microbiol.">
        <title>Streptomyces hoynatensis sp. nov., isolated from deep marine sediment.</title>
        <authorList>
            <person name="Veyisoglu A."/>
            <person name="Sahin N."/>
        </authorList>
    </citation>
    <scope>NUCLEOTIDE SEQUENCE [LARGE SCALE GENOMIC DNA]</scope>
    <source>
        <strain evidence="7 8">KCTC 29097</strain>
    </source>
</reference>
<dbReference type="InterPro" id="IPR000719">
    <property type="entry name" value="Prot_kinase_dom"/>
</dbReference>
<feature type="transmembrane region" description="Helical" evidence="5">
    <location>
        <begin position="284"/>
        <end position="306"/>
    </location>
</feature>
<keyword evidence="5" id="KW-0472">Membrane</keyword>
<dbReference type="PROSITE" id="PS00108">
    <property type="entry name" value="PROTEIN_KINASE_ST"/>
    <property type="match status" value="1"/>
</dbReference>
<dbReference type="Pfam" id="PF00069">
    <property type="entry name" value="Pkinase"/>
    <property type="match status" value="1"/>
</dbReference>